<sequence length="340" mass="37091">MKKYSKPALPLVMLALAMMLLLSACAAGNTAQTSDPSANGQQPAASQSATKETSVELENMGVKMAFPEAPKRAVTLNQHATEVMLALGLESSMVGTAYLDDQILPKYKAQYDKIPVLAEQYPSKEVFMAAAPDFAYAGWKSAFNDKNLGSREELAKQGVLTYVQESSNKPGPTLEDVYQDILNIGRIFRVEERAEKLVNDIREQVQSIQTQIGAVEQPPKVFVFDSGEDKPFTAANNYLTSLIESVKAKNIFDDIDKSFTEVSWEEVVNRNPDVIVILDYGDTSLADKEKLLLSKPALAGVEAIKNKRFIVLPLSAAAEGVRAPIALKTLAAGLYPDKVK</sequence>
<evidence type="ECO:0000256" key="2">
    <source>
        <dbReference type="SAM" id="MobiDB-lite"/>
    </source>
</evidence>
<dbReference type="EMBL" id="CP061172">
    <property type="protein sequence ID" value="QNR69484.1"/>
    <property type="molecule type" value="Genomic_DNA"/>
</dbReference>
<evidence type="ECO:0000313" key="5">
    <source>
        <dbReference type="EMBL" id="QNR69484.1"/>
    </source>
</evidence>
<evidence type="ECO:0000259" key="4">
    <source>
        <dbReference type="PROSITE" id="PS50983"/>
    </source>
</evidence>
<reference evidence="5 6" key="1">
    <citation type="submission" date="2020-09" db="EMBL/GenBank/DDBJ databases">
        <title>Characterization of Paenibacillus peoriae strain ZF390 with broad-spectrum antimicrobial activity as a potential biocontrol agent.</title>
        <authorList>
            <person name="Li L."/>
            <person name="Zhao Y."/>
            <person name="Li B."/>
            <person name="Xie X."/>
        </authorList>
    </citation>
    <scope>NUCLEOTIDE SEQUENCE [LARGE SCALE GENOMIC DNA]</scope>
    <source>
        <strain evidence="5 6">ZF390</strain>
    </source>
</reference>
<dbReference type="PROSITE" id="PS50983">
    <property type="entry name" value="FE_B12_PBP"/>
    <property type="match status" value="1"/>
</dbReference>
<dbReference type="RefSeq" id="WP_190299181.1">
    <property type="nucleotide sequence ID" value="NZ_CP061172.1"/>
</dbReference>
<dbReference type="PANTHER" id="PTHR30535:SF7">
    <property type="entry name" value="IRON(III) DICITRATE-BINDING PROTEIN"/>
    <property type="match status" value="1"/>
</dbReference>
<dbReference type="Pfam" id="PF01497">
    <property type="entry name" value="Peripla_BP_2"/>
    <property type="match status" value="1"/>
</dbReference>
<dbReference type="PROSITE" id="PS51257">
    <property type="entry name" value="PROKAR_LIPOPROTEIN"/>
    <property type="match status" value="1"/>
</dbReference>
<proteinExistence type="inferred from homology"/>
<dbReference type="PANTHER" id="PTHR30535">
    <property type="entry name" value="VITAMIN B12-BINDING PROTEIN"/>
    <property type="match status" value="1"/>
</dbReference>
<dbReference type="SUPFAM" id="SSF53807">
    <property type="entry name" value="Helical backbone' metal receptor"/>
    <property type="match status" value="1"/>
</dbReference>
<feature type="compositionally biased region" description="Polar residues" evidence="2">
    <location>
        <begin position="31"/>
        <end position="52"/>
    </location>
</feature>
<dbReference type="Proteomes" id="UP000516384">
    <property type="component" value="Chromosome"/>
</dbReference>
<evidence type="ECO:0000313" key="6">
    <source>
        <dbReference type="Proteomes" id="UP000516384"/>
    </source>
</evidence>
<name>A0A7H0YEH6_9BACL</name>
<evidence type="ECO:0000256" key="1">
    <source>
        <dbReference type="ARBA" id="ARBA00008814"/>
    </source>
</evidence>
<dbReference type="InterPro" id="IPR050902">
    <property type="entry name" value="ABC_Transporter_SBP"/>
</dbReference>
<dbReference type="AlphaFoldDB" id="A0A7H0YEH6"/>
<accession>A0A7H0YEH6</accession>
<dbReference type="CDD" id="cd01148">
    <property type="entry name" value="TroA_a"/>
    <property type="match status" value="1"/>
</dbReference>
<feature type="signal peptide" evidence="3">
    <location>
        <begin position="1"/>
        <end position="26"/>
    </location>
</feature>
<organism evidence="5 6">
    <name type="scientific">Paenibacillus peoriae</name>
    <dbReference type="NCBI Taxonomy" id="59893"/>
    <lineage>
        <taxon>Bacteria</taxon>
        <taxon>Bacillati</taxon>
        <taxon>Bacillota</taxon>
        <taxon>Bacilli</taxon>
        <taxon>Bacillales</taxon>
        <taxon>Paenibacillaceae</taxon>
        <taxon>Paenibacillus</taxon>
    </lineage>
</organism>
<dbReference type="Gene3D" id="3.40.50.1980">
    <property type="entry name" value="Nitrogenase molybdenum iron protein domain"/>
    <property type="match status" value="2"/>
</dbReference>
<dbReference type="InterPro" id="IPR002491">
    <property type="entry name" value="ABC_transptr_periplasmic_BD"/>
</dbReference>
<feature type="domain" description="Fe/B12 periplasmic-binding" evidence="4">
    <location>
        <begin position="72"/>
        <end position="338"/>
    </location>
</feature>
<protein>
    <submittedName>
        <fullName evidence="5">ABC transporter substrate-binding protein</fullName>
    </submittedName>
</protein>
<comment type="similarity">
    <text evidence="1">Belongs to the bacterial solute-binding protein 8 family.</text>
</comment>
<feature type="chain" id="PRO_5028801071" evidence="3">
    <location>
        <begin position="27"/>
        <end position="340"/>
    </location>
</feature>
<evidence type="ECO:0000256" key="3">
    <source>
        <dbReference type="SAM" id="SignalP"/>
    </source>
</evidence>
<gene>
    <name evidence="5" type="ORF">IAQ67_10940</name>
</gene>
<feature type="region of interest" description="Disordered" evidence="2">
    <location>
        <begin position="31"/>
        <end position="53"/>
    </location>
</feature>
<keyword evidence="3" id="KW-0732">Signal</keyword>